<keyword evidence="1" id="KW-0812">Transmembrane</keyword>
<keyword evidence="1" id="KW-0472">Membrane</keyword>
<gene>
    <name evidence="2" type="ORF">E2C01_081409</name>
</gene>
<dbReference type="Proteomes" id="UP000324222">
    <property type="component" value="Unassembled WGS sequence"/>
</dbReference>
<dbReference type="AlphaFoldDB" id="A0A5B7IVS5"/>
<dbReference type="OrthoDB" id="6379719at2759"/>
<evidence type="ECO:0000313" key="2">
    <source>
        <dbReference type="EMBL" id="MPC86575.1"/>
    </source>
</evidence>
<dbReference type="EMBL" id="VSRR010071896">
    <property type="protein sequence ID" value="MPC86575.1"/>
    <property type="molecule type" value="Genomic_DNA"/>
</dbReference>
<feature type="transmembrane region" description="Helical" evidence="1">
    <location>
        <begin position="6"/>
        <end position="26"/>
    </location>
</feature>
<accession>A0A5B7IVS5</accession>
<keyword evidence="1" id="KW-1133">Transmembrane helix</keyword>
<name>A0A5B7IVS5_PORTR</name>
<sequence>MTVAKITVMLYLCFTIIRYPCVYLVASFSVATSRYVQGTVFSRRRYHQMCAAVRVSRGQGVSARSPTLPDPEDKPPTYDQILKLDGAPPDYFSILTEKPPR</sequence>
<evidence type="ECO:0000256" key="1">
    <source>
        <dbReference type="SAM" id="Phobius"/>
    </source>
</evidence>
<proteinExistence type="predicted"/>
<comment type="caution">
    <text evidence="2">The sequence shown here is derived from an EMBL/GenBank/DDBJ whole genome shotgun (WGS) entry which is preliminary data.</text>
</comment>
<protein>
    <submittedName>
        <fullName evidence="2">Uncharacterized protein</fullName>
    </submittedName>
</protein>
<keyword evidence="3" id="KW-1185">Reference proteome</keyword>
<organism evidence="2 3">
    <name type="scientific">Portunus trituberculatus</name>
    <name type="common">Swimming crab</name>
    <name type="synonym">Neptunus trituberculatus</name>
    <dbReference type="NCBI Taxonomy" id="210409"/>
    <lineage>
        <taxon>Eukaryota</taxon>
        <taxon>Metazoa</taxon>
        <taxon>Ecdysozoa</taxon>
        <taxon>Arthropoda</taxon>
        <taxon>Crustacea</taxon>
        <taxon>Multicrustacea</taxon>
        <taxon>Malacostraca</taxon>
        <taxon>Eumalacostraca</taxon>
        <taxon>Eucarida</taxon>
        <taxon>Decapoda</taxon>
        <taxon>Pleocyemata</taxon>
        <taxon>Brachyura</taxon>
        <taxon>Eubrachyura</taxon>
        <taxon>Portunoidea</taxon>
        <taxon>Portunidae</taxon>
        <taxon>Portuninae</taxon>
        <taxon>Portunus</taxon>
    </lineage>
</organism>
<reference evidence="2 3" key="1">
    <citation type="submission" date="2019-05" db="EMBL/GenBank/DDBJ databases">
        <title>Another draft genome of Portunus trituberculatus and its Hox gene families provides insights of decapod evolution.</title>
        <authorList>
            <person name="Jeong J.-H."/>
            <person name="Song I."/>
            <person name="Kim S."/>
            <person name="Choi T."/>
            <person name="Kim D."/>
            <person name="Ryu S."/>
            <person name="Kim W."/>
        </authorList>
    </citation>
    <scope>NUCLEOTIDE SEQUENCE [LARGE SCALE GENOMIC DNA]</scope>
    <source>
        <tissue evidence="2">Muscle</tissue>
    </source>
</reference>
<evidence type="ECO:0000313" key="3">
    <source>
        <dbReference type="Proteomes" id="UP000324222"/>
    </source>
</evidence>